<proteinExistence type="predicted"/>
<sequence length="66" mass="7553">MLPYRKKLHQMTQKRLFKFSLLPLYGQDTILENYRSPTSLIEILSPSTIVCNGGVFSLSFNGENTD</sequence>
<accession>A0A915L8T2</accession>
<keyword evidence="1" id="KW-1185">Reference proteome</keyword>
<dbReference type="Proteomes" id="UP000887565">
    <property type="component" value="Unplaced"/>
</dbReference>
<name>A0A915L8T2_ROMCU</name>
<organism evidence="1 2">
    <name type="scientific">Romanomermis culicivorax</name>
    <name type="common">Nematode worm</name>
    <dbReference type="NCBI Taxonomy" id="13658"/>
    <lineage>
        <taxon>Eukaryota</taxon>
        <taxon>Metazoa</taxon>
        <taxon>Ecdysozoa</taxon>
        <taxon>Nematoda</taxon>
        <taxon>Enoplea</taxon>
        <taxon>Dorylaimia</taxon>
        <taxon>Mermithida</taxon>
        <taxon>Mermithoidea</taxon>
        <taxon>Mermithidae</taxon>
        <taxon>Romanomermis</taxon>
    </lineage>
</organism>
<protein>
    <submittedName>
        <fullName evidence="2">Uncharacterized protein</fullName>
    </submittedName>
</protein>
<reference evidence="2" key="1">
    <citation type="submission" date="2022-11" db="UniProtKB">
        <authorList>
            <consortium name="WormBaseParasite"/>
        </authorList>
    </citation>
    <scope>IDENTIFICATION</scope>
</reference>
<dbReference type="WBParaSite" id="nRc.2.0.1.t47530-RA">
    <property type="protein sequence ID" value="nRc.2.0.1.t47530-RA"/>
    <property type="gene ID" value="nRc.2.0.1.g47530"/>
</dbReference>
<dbReference type="AlphaFoldDB" id="A0A915L8T2"/>
<evidence type="ECO:0000313" key="2">
    <source>
        <dbReference type="WBParaSite" id="nRc.2.0.1.t47530-RA"/>
    </source>
</evidence>
<evidence type="ECO:0000313" key="1">
    <source>
        <dbReference type="Proteomes" id="UP000887565"/>
    </source>
</evidence>